<comment type="subcellular location">
    <subcellularLocation>
        <location evidence="1">Mitochondrion outer membrane</location>
        <topology evidence="1">Single-pass membrane protein</topology>
    </subcellularLocation>
</comment>
<keyword evidence="3" id="KW-1000">Mitochondrion outer membrane</keyword>
<dbReference type="SMART" id="SM01265">
    <property type="entry name" value="Mab-21"/>
    <property type="match status" value="1"/>
</dbReference>
<dbReference type="PANTHER" id="PTHR16451:SF11">
    <property type="entry name" value="MITOCHONDRIAL DYNAMICS PROTEIN MID49"/>
    <property type="match status" value="1"/>
</dbReference>
<evidence type="ECO:0000256" key="2">
    <source>
        <dbReference type="ARBA" id="ARBA00022692"/>
    </source>
</evidence>
<reference evidence="9 10" key="1">
    <citation type="journal article" date="2021" name="Cell">
        <title>Tracing the genetic footprints of vertebrate landing in non-teleost ray-finned fishes.</title>
        <authorList>
            <person name="Bi X."/>
            <person name="Wang K."/>
            <person name="Yang L."/>
            <person name="Pan H."/>
            <person name="Jiang H."/>
            <person name="Wei Q."/>
            <person name="Fang M."/>
            <person name="Yu H."/>
            <person name="Zhu C."/>
            <person name="Cai Y."/>
            <person name="He Y."/>
            <person name="Gan X."/>
            <person name="Zeng H."/>
            <person name="Yu D."/>
            <person name="Zhu Y."/>
            <person name="Jiang H."/>
            <person name="Qiu Q."/>
            <person name="Yang H."/>
            <person name="Zhang Y.E."/>
            <person name="Wang W."/>
            <person name="Zhu M."/>
            <person name="He S."/>
            <person name="Zhang G."/>
        </authorList>
    </citation>
    <scope>NUCLEOTIDE SEQUENCE [LARGE SCALE GENOMIC DNA]</scope>
    <source>
        <strain evidence="9">Bchr_013</strain>
    </source>
</reference>
<feature type="domain" description="Mab-21-like HhH/H2TH-like" evidence="7">
    <location>
        <begin position="526"/>
        <end position="612"/>
    </location>
</feature>
<dbReference type="Pfam" id="PF21297">
    <property type="entry name" value="MID51-like_C"/>
    <property type="match status" value="1"/>
</dbReference>
<name>A0A8X7WTR6_POLSE</name>
<evidence type="ECO:0000256" key="5">
    <source>
        <dbReference type="ARBA" id="ARBA00023128"/>
    </source>
</evidence>
<keyword evidence="6" id="KW-0472">Membrane</keyword>
<evidence type="ECO:0000256" key="4">
    <source>
        <dbReference type="ARBA" id="ARBA00022989"/>
    </source>
</evidence>
<dbReference type="AlphaFoldDB" id="A0A8X7WTR6"/>
<feature type="non-terminal residue" evidence="9">
    <location>
        <position position="629"/>
    </location>
</feature>
<keyword evidence="10" id="KW-1185">Reference proteome</keyword>
<feature type="non-terminal residue" evidence="9">
    <location>
        <position position="1"/>
    </location>
</feature>
<evidence type="ECO:0000259" key="8">
    <source>
        <dbReference type="Pfam" id="PF21297"/>
    </source>
</evidence>
<dbReference type="InterPro" id="IPR049097">
    <property type="entry name" value="MID51-like_C"/>
</dbReference>
<dbReference type="Proteomes" id="UP000886611">
    <property type="component" value="Unassembled WGS sequence"/>
</dbReference>
<evidence type="ECO:0000313" key="10">
    <source>
        <dbReference type="Proteomes" id="UP000886611"/>
    </source>
</evidence>
<protein>
    <submittedName>
        <fullName evidence="9">MID51 protein</fullName>
    </submittedName>
</protein>
<dbReference type="Pfam" id="PF20266">
    <property type="entry name" value="Mab-21_C"/>
    <property type="match status" value="1"/>
</dbReference>
<dbReference type="PANTHER" id="PTHR16451">
    <property type="entry name" value="MITOCHONDRIAL DYNAMICS PROTEINS 49/51 FAMILY MEMBER"/>
    <property type="match status" value="1"/>
</dbReference>
<evidence type="ECO:0000256" key="6">
    <source>
        <dbReference type="ARBA" id="ARBA00023136"/>
    </source>
</evidence>
<accession>A0A8X7WTR6</accession>
<dbReference type="EMBL" id="JAATIS010009265">
    <property type="protein sequence ID" value="KAG2455496.1"/>
    <property type="molecule type" value="Genomic_DNA"/>
</dbReference>
<dbReference type="InterPro" id="IPR046906">
    <property type="entry name" value="Mab-21_HhH/H2TH-like"/>
</dbReference>
<dbReference type="GO" id="GO:0005741">
    <property type="term" value="C:mitochondrial outer membrane"/>
    <property type="evidence" value="ECO:0007669"/>
    <property type="project" value="UniProtKB-SubCell"/>
</dbReference>
<feature type="domain" description="Mitochondrial dynamics protein MID51-like C-terminal" evidence="8">
    <location>
        <begin position="320"/>
        <end position="511"/>
    </location>
</feature>
<dbReference type="InterPro" id="IPR045909">
    <property type="entry name" value="MID49/MID51"/>
</dbReference>
<gene>
    <name evidence="9" type="primary">Mief1_1</name>
    <name evidence="9" type="ORF">GTO96_0007796</name>
</gene>
<keyword evidence="2" id="KW-0812">Transmembrane</keyword>
<dbReference type="GO" id="GO:0090141">
    <property type="term" value="P:positive regulation of mitochondrial fission"/>
    <property type="evidence" value="ECO:0007669"/>
    <property type="project" value="TreeGrafter"/>
</dbReference>
<evidence type="ECO:0000259" key="7">
    <source>
        <dbReference type="Pfam" id="PF20266"/>
    </source>
</evidence>
<dbReference type="InterPro" id="IPR024810">
    <property type="entry name" value="MAB21L/cGLR"/>
</dbReference>
<dbReference type="FunFam" id="1.10.1410.40:FF:000003">
    <property type="entry name" value="Mitochondrial dynamics protein MID51"/>
    <property type="match status" value="1"/>
</dbReference>
<sequence length="629" mass="71303">MSQRLTREEQIEIVLMSGERSNRVIAADFNARHPTRPPISHATVSKLLTKFRETGSVLDLPKCGRMKTVTNEETSGAVLASFSKSPQRSTRRMSLESGISRTSLRRILATHKWHPYKLQLLQHLNEDDPDRRTEFAEWAKQKLEQDPQFNPHWIDPSKTVGTKKIDGTISKMESTVQKRGKRREDGLGTAVDFLLANARLVLGVGGAAMLGIATLAVKRLMDRAGGPADGDEKPDQKSITESWEELGLVGASPKLLRKELESAVMKATSTPIKMVKRQDSKQSATVESPKLKLKKVQLILTLQEKILQYIQTHVTVAEEEVSHAKQQAMAICTEMQEFIRNKHPDMPLGEMNLGGSLFHDLQVATVSHVCLLLPLSIEEKLWNFIPGDQTILNIPHLWLVRRTSLEYFPRGSSYWDRFTVGGYLSSKLVNETLYKMVMELMNWPSIGSMLDCIIRPVMGNRELKLELQKEQRQLFINIVPTMTMNNTVLTLQERENDGFENLWCQSFYTAENTKLQDLDTSDQGFRRCCLKIFKAICKGNPALRKLTSSHLADTILHLSEAESNWAETDLADRFQQIIRTLVGYMEEGFLPSYFNASVNLLSDLSEEDIDEIGYTLYCASCDPDFLLQR</sequence>
<evidence type="ECO:0000313" key="9">
    <source>
        <dbReference type="EMBL" id="KAG2455496.1"/>
    </source>
</evidence>
<comment type="caution">
    <text evidence="9">The sequence shown here is derived from an EMBL/GenBank/DDBJ whole genome shotgun (WGS) entry which is preliminary data.</text>
</comment>
<dbReference type="GO" id="GO:0007005">
    <property type="term" value="P:mitochondrion organization"/>
    <property type="evidence" value="ECO:0007669"/>
    <property type="project" value="InterPro"/>
</dbReference>
<keyword evidence="4" id="KW-1133">Transmembrane helix</keyword>
<dbReference type="Gene3D" id="3.30.460.90">
    <property type="match status" value="1"/>
</dbReference>
<evidence type="ECO:0000256" key="3">
    <source>
        <dbReference type="ARBA" id="ARBA00022787"/>
    </source>
</evidence>
<proteinExistence type="predicted"/>
<keyword evidence="5" id="KW-0496">Mitochondrion</keyword>
<dbReference type="Gene3D" id="1.10.1410.40">
    <property type="match status" value="1"/>
</dbReference>
<evidence type="ECO:0000256" key="1">
    <source>
        <dbReference type="ARBA" id="ARBA00004572"/>
    </source>
</evidence>
<organism evidence="9 10">
    <name type="scientific">Polypterus senegalus</name>
    <name type="common">Senegal bichir</name>
    <dbReference type="NCBI Taxonomy" id="55291"/>
    <lineage>
        <taxon>Eukaryota</taxon>
        <taxon>Metazoa</taxon>
        <taxon>Chordata</taxon>
        <taxon>Craniata</taxon>
        <taxon>Vertebrata</taxon>
        <taxon>Euteleostomi</taxon>
        <taxon>Actinopterygii</taxon>
        <taxon>Polypteriformes</taxon>
        <taxon>Polypteridae</taxon>
        <taxon>Polypterus</taxon>
    </lineage>
</organism>